<gene>
    <name evidence="1" type="ORF">IHE45_15G053100</name>
</gene>
<evidence type="ECO:0000313" key="1">
    <source>
        <dbReference type="EMBL" id="KAH7661274.1"/>
    </source>
</evidence>
<sequence>MLSRKFLWHCMRRVTNQILLLSALNEGNKSGSVFNFIQQKLGGPSISDYEKLQAEKSDLQLKYDELLAHHRETCRRKDLPVHLKDLKAE</sequence>
<dbReference type="Proteomes" id="UP000827976">
    <property type="component" value="Chromosome 15"/>
</dbReference>
<name>A0ACB7ULF6_DIOAL</name>
<reference evidence="2" key="1">
    <citation type="journal article" date="2022" name="Nat. Commun.">
        <title>Chromosome evolution and the genetic basis of agronomically important traits in greater yam.</title>
        <authorList>
            <person name="Bredeson J.V."/>
            <person name="Lyons J.B."/>
            <person name="Oniyinde I.O."/>
            <person name="Okereke N.R."/>
            <person name="Kolade O."/>
            <person name="Nnabue I."/>
            <person name="Nwadili C.O."/>
            <person name="Hribova E."/>
            <person name="Parker M."/>
            <person name="Nwogha J."/>
            <person name="Shu S."/>
            <person name="Carlson J."/>
            <person name="Kariba R."/>
            <person name="Muthemba S."/>
            <person name="Knop K."/>
            <person name="Barton G.J."/>
            <person name="Sherwood A.V."/>
            <person name="Lopez-Montes A."/>
            <person name="Asiedu R."/>
            <person name="Jamnadass R."/>
            <person name="Muchugi A."/>
            <person name="Goodstein D."/>
            <person name="Egesi C.N."/>
            <person name="Featherston J."/>
            <person name="Asfaw A."/>
            <person name="Simpson G.G."/>
            <person name="Dolezel J."/>
            <person name="Hendre P.S."/>
            <person name="Van Deynze A."/>
            <person name="Kumar P.L."/>
            <person name="Obidiegwu J.E."/>
            <person name="Bhattacharjee R."/>
            <person name="Rokhsar D.S."/>
        </authorList>
    </citation>
    <scope>NUCLEOTIDE SEQUENCE [LARGE SCALE GENOMIC DNA]</scope>
    <source>
        <strain evidence="2">cv. TDa95/00328</strain>
    </source>
</reference>
<protein>
    <submittedName>
        <fullName evidence="1">Uncharacterized protein</fullName>
    </submittedName>
</protein>
<organism evidence="1 2">
    <name type="scientific">Dioscorea alata</name>
    <name type="common">Purple yam</name>
    <dbReference type="NCBI Taxonomy" id="55571"/>
    <lineage>
        <taxon>Eukaryota</taxon>
        <taxon>Viridiplantae</taxon>
        <taxon>Streptophyta</taxon>
        <taxon>Embryophyta</taxon>
        <taxon>Tracheophyta</taxon>
        <taxon>Spermatophyta</taxon>
        <taxon>Magnoliopsida</taxon>
        <taxon>Liliopsida</taxon>
        <taxon>Dioscoreales</taxon>
        <taxon>Dioscoreaceae</taxon>
        <taxon>Dioscorea</taxon>
    </lineage>
</organism>
<dbReference type="EMBL" id="CM037025">
    <property type="protein sequence ID" value="KAH7661274.1"/>
    <property type="molecule type" value="Genomic_DNA"/>
</dbReference>
<evidence type="ECO:0000313" key="2">
    <source>
        <dbReference type="Proteomes" id="UP000827976"/>
    </source>
</evidence>
<accession>A0ACB7ULF6</accession>
<keyword evidence="2" id="KW-1185">Reference proteome</keyword>
<comment type="caution">
    <text evidence="1">The sequence shown here is derived from an EMBL/GenBank/DDBJ whole genome shotgun (WGS) entry which is preliminary data.</text>
</comment>
<proteinExistence type="predicted"/>